<sequence>MSSISASTPGQQQQQQSSIDDQVEELDDYSFYHHPTWSQRWPHPDFAEEAMKAWEKRPWSKHEYRLSRGFLCNTMPFLLPWGYIIYHTVYASESDKIWPLAMVKLTRYINDEIEQDLRLCLERYSDDPRPEQLVQESREDFLISDKEQWNSTGIEQIRRRFVDYRCETKIGMYRGCGRFAACKIIDELSPKSIIAAPEKDGYP</sequence>
<evidence type="ECO:0000256" key="1">
    <source>
        <dbReference type="SAM" id="MobiDB-lite"/>
    </source>
</evidence>
<dbReference type="AlphaFoldDB" id="A0A5N7B8L5"/>
<proteinExistence type="predicted"/>
<feature type="compositionally biased region" description="Polar residues" evidence="1">
    <location>
        <begin position="1"/>
        <end position="10"/>
    </location>
</feature>
<dbReference type="Proteomes" id="UP000326198">
    <property type="component" value="Unassembled WGS sequence"/>
</dbReference>
<evidence type="ECO:0000313" key="3">
    <source>
        <dbReference type="Proteomes" id="UP000326198"/>
    </source>
</evidence>
<feature type="region of interest" description="Disordered" evidence="1">
    <location>
        <begin position="1"/>
        <end position="21"/>
    </location>
</feature>
<accession>A0A5N7B8L5</accession>
<organism evidence="2 3">
    <name type="scientific">Aspergillus bertholletiae</name>
    <dbReference type="NCBI Taxonomy" id="1226010"/>
    <lineage>
        <taxon>Eukaryota</taxon>
        <taxon>Fungi</taxon>
        <taxon>Dikarya</taxon>
        <taxon>Ascomycota</taxon>
        <taxon>Pezizomycotina</taxon>
        <taxon>Eurotiomycetes</taxon>
        <taxon>Eurotiomycetidae</taxon>
        <taxon>Eurotiales</taxon>
        <taxon>Aspergillaceae</taxon>
        <taxon>Aspergillus</taxon>
        <taxon>Aspergillus subgen. Circumdati</taxon>
    </lineage>
</organism>
<dbReference type="EMBL" id="ML736213">
    <property type="protein sequence ID" value="KAE8378087.1"/>
    <property type="molecule type" value="Genomic_DNA"/>
</dbReference>
<reference evidence="2 3" key="1">
    <citation type="submission" date="2019-04" db="EMBL/GenBank/DDBJ databases">
        <title>Friends and foes A comparative genomics studyof 23 Aspergillus species from section Flavi.</title>
        <authorList>
            <consortium name="DOE Joint Genome Institute"/>
            <person name="Kjaerbolling I."/>
            <person name="Vesth T."/>
            <person name="Frisvad J.C."/>
            <person name="Nybo J.L."/>
            <person name="Theobald S."/>
            <person name="Kildgaard S."/>
            <person name="Isbrandt T."/>
            <person name="Kuo A."/>
            <person name="Sato A."/>
            <person name="Lyhne E.K."/>
            <person name="Kogle M.E."/>
            <person name="Wiebenga A."/>
            <person name="Kun R.S."/>
            <person name="Lubbers R.J."/>
            <person name="Makela M.R."/>
            <person name="Barry K."/>
            <person name="Chovatia M."/>
            <person name="Clum A."/>
            <person name="Daum C."/>
            <person name="Haridas S."/>
            <person name="He G."/>
            <person name="LaButti K."/>
            <person name="Lipzen A."/>
            <person name="Mondo S."/>
            <person name="Riley R."/>
            <person name="Salamov A."/>
            <person name="Simmons B.A."/>
            <person name="Magnuson J.K."/>
            <person name="Henrissat B."/>
            <person name="Mortensen U.H."/>
            <person name="Larsen T.O."/>
            <person name="Devries R.P."/>
            <person name="Grigoriev I.V."/>
            <person name="Machida M."/>
            <person name="Baker S.E."/>
            <person name="Andersen M.R."/>
        </authorList>
    </citation>
    <scope>NUCLEOTIDE SEQUENCE [LARGE SCALE GENOMIC DNA]</scope>
    <source>
        <strain evidence="2 3">IBT 29228</strain>
    </source>
</reference>
<evidence type="ECO:0000313" key="2">
    <source>
        <dbReference type="EMBL" id="KAE8378087.1"/>
    </source>
</evidence>
<gene>
    <name evidence="2" type="ORF">BDV26DRAFT_292566</name>
</gene>
<protein>
    <submittedName>
        <fullName evidence="2">Uncharacterized protein</fullName>
    </submittedName>
</protein>
<keyword evidence="3" id="KW-1185">Reference proteome</keyword>
<name>A0A5N7B8L5_9EURO</name>
<dbReference type="OrthoDB" id="6499973at2759"/>